<dbReference type="AlphaFoldDB" id="A0A7R8XEJ6"/>
<gene>
    <name evidence="2" type="ORF">DSTB1V02_LOCUS8669</name>
</gene>
<feature type="compositionally biased region" description="Basic and acidic residues" evidence="1">
    <location>
        <begin position="123"/>
        <end position="133"/>
    </location>
</feature>
<evidence type="ECO:0000313" key="2">
    <source>
        <dbReference type="EMBL" id="CAD7248862.1"/>
    </source>
</evidence>
<evidence type="ECO:0000313" key="3">
    <source>
        <dbReference type="Proteomes" id="UP000677054"/>
    </source>
</evidence>
<feature type="compositionally biased region" description="Basic and acidic residues" evidence="1">
    <location>
        <begin position="72"/>
        <end position="115"/>
    </location>
</feature>
<dbReference type="EMBL" id="LR901548">
    <property type="protein sequence ID" value="CAD7248862.1"/>
    <property type="molecule type" value="Genomic_DNA"/>
</dbReference>
<protein>
    <submittedName>
        <fullName evidence="2">Uncharacterized protein</fullName>
    </submittedName>
</protein>
<reference evidence="2" key="1">
    <citation type="submission" date="2020-11" db="EMBL/GenBank/DDBJ databases">
        <authorList>
            <person name="Tran Van P."/>
        </authorList>
    </citation>
    <scope>NUCLEOTIDE SEQUENCE</scope>
</reference>
<sequence length="174" mass="18964">MRTLLRHASSNEANRHLSGRSRPQPMENQDLPPVLEEYGGARPSSRRCFSEPPPLDRKDGRRKKRRASPSLEDGKTTKRMKGEDVAGEAGKETDSDEGGRKGEGDELDSKAESGRAESAVIDVVKDSGERQGIAEEEDEASTSSFSALCRLLTCTLHLSLPPQSPSRTDFAAGR</sequence>
<proteinExistence type="predicted"/>
<dbReference type="EMBL" id="CAJPEV010002031">
    <property type="protein sequence ID" value="CAG0895373.1"/>
    <property type="molecule type" value="Genomic_DNA"/>
</dbReference>
<name>A0A7R8XEJ6_9CRUS</name>
<organism evidence="2">
    <name type="scientific">Darwinula stevensoni</name>
    <dbReference type="NCBI Taxonomy" id="69355"/>
    <lineage>
        <taxon>Eukaryota</taxon>
        <taxon>Metazoa</taxon>
        <taxon>Ecdysozoa</taxon>
        <taxon>Arthropoda</taxon>
        <taxon>Crustacea</taxon>
        <taxon>Oligostraca</taxon>
        <taxon>Ostracoda</taxon>
        <taxon>Podocopa</taxon>
        <taxon>Podocopida</taxon>
        <taxon>Darwinulocopina</taxon>
        <taxon>Darwinuloidea</taxon>
        <taxon>Darwinulidae</taxon>
        <taxon>Darwinula</taxon>
    </lineage>
</organism>
<evidence type="ECO:0000256" key="1">
    <source>
        <dbReference type="SAM" id="MobiDB-lite"/>
    </source>
</evidence>
<accession>A0A7R8XEJ6</accession>
<dbReference type="Proteomes" id="UP000677054">
    <property type="component" value="Unassembled WGS sequence"/>
</dbReference>
<feature type="region of interest" description="Disordered" evidence="1">
    <location>
        <begin position="1"/>
        <end position="143"/>
    </location>
</feature>
<keyword evidence="3" id="KW-1185">Reference proteome</keyword>